<reference evidence="3 4" key="1">
    <citation type="submission" date="2017-03" db="EMBL/GenBank/DDBJ databases">
        <title>Genomes of endolithic fungi from Antarctica.</title>
        <authorList>
            <person name="Coleine C."/>
            <person name="Masonjones S."/>
            <person name="Stajich J.E."/>
        </authorList>
    </citation>
    <scope>NUCLEOTIDE SEQUENCE [LARGE SCALE GENOMIC DNA]</scope>
    <source>
        <strain evidence="3 4">CCFEE 6314</strain>
    </source>
</reference>
<dbReference type="PANTHER" id="PTHR38695:SF1">
    <property type="entry name" value="AMINO ACID PERMEASE_ SLC12A DOMAIN-CONTAINING PROTEIN"/>
    <property type="match status" value="1"/>
</dbReference>
<dbReference type="EMBL" id="NAJM01000043">
    <property type="protein sequence ID" value="RVX67874.1"/>
    <property type="molecule type" value="Genomic_DNA"/>
</dbReference>
<organism evidence="3 4">
    <name type="scientific">Exophiala mesophila</name>
    <name type="common">Black yeast-like fungus</name>
    <dbReference type="NCBI Taxonomy" id="212818"/>
    <lineage>
        <taxon>Eukaryota</taxon>
        <taxon>Fungi</taxon>
        <taxon>Dikarya</taxon>
        <taxon>Ascomycota</taxon>
        <taxon>Pezizomycotina</taxon>
        <taxon>Eurotiomycetes</taxon>
        <taxon>Chaetothyriomycetidae</taxon>
        <taxon>Chaetothyriales</taxon>
        <taxon>Herpotrichiellaceae</taxon>
        <taxon>Exophiala</taxon>
    </lineage>
</organism>
<keyword evidence="1" id="KW-1133">Transmembrane helix</keyword>
<protein>
    <recommendedName>
        <fullName evidence="2">Luciferase domain-containing protein</fullName>
    </recommendedName>
</protein>
<dbReference type="AlphaFoldDB" id="A0A438MVT6"/>
<dbReference type="InterPro" id="IPR040841">
    <property type="entry name" value="Luciferase_dom"/>
</dbReference>
<dbReference type="InterPro" id="IPR048273">
    <property type="entry name" value="Luciferase"/>
</dbReference>
<sequence>MSSSTGLELVFAFAYIIVGSILVTCLLTVFKFDISHTLTTKPGAYLTSALNSACETCLCLFSVADPHSAPKGEPSSISRGYLQDLPHRSGARPTVQGCLNPRQTDQLPAFDKDINGRLRQLITDTSAKYPESTYLGRSTFEGGNATLFARHRVFDQTKYYGEIVGMHVNDDSMTVTIHPDDVRAVIENGWGQRHPLSSRSATWLRYSTTSAHRVPKAGTQVILYAPRNQEELNLIEQVINAAVWWVGGIDSSLRKESFC</sequence>
<name>A0A438MVT6_EXOME</name>
<gene>
    <name evidence="3" type="ORF">B0A52_08479</name>
</gene>
<dbReference type="Pfam" id="PF17648">
    <property type="entry name" value="Luciferase"/>
    <property type="match status" value="1"/>
</dbReference>
<accession>A0A438MVT6</accession>
<evidence type="ECO:0000313" key="3">
    <source>
        <dbReference type="EMBL" id="RVX67874.1"/>
    </source>
</evidence>
<evidence type="ECO:0000259" key="2">
    <source>
        <dbReference type="Pfam" id="PF17648"/>
    </source>
</evidence>
<evidence type="ECO:0000313" key="4">
    <source>
        <dbReference type="Proteomes" id="UP000288859"/>
    </source>
</evidence>
<comment type="caution">
    <text evidence="3">The sequence shown here is derived from an EMBL/GenBank/DDBJ whole genome shotgun (WGS) entry which is preliminary data.</text>
</comment>
<feature type="transmembrane region" description="Helical" evidence="1">
    <location>
        <begin position="12"/>
        <end position="32"/>
    </location>
</feature>
<keyword evidence="1" id="KW-0472">Membrane</keyword>
<keyword evidence="1" id="KW-0812">Transmembrane</keyword>
<dbReference type="PANTHER" id="PTHR38695">
    <property type="entry name" value="AMINO ACID PERMEASE_ SLC12A DOMAIN-CONTAINING PROTEIN"/>
    <property type="match status" value="1"/>
</dbReference>
<feature type="domain" description="Luciferase" evidence="2">
    <location>
        <begin position="161"/>
        <end position="242"/>
    </location>
</feature>
<dbReference type="OrthoDB" id="5358398at2759"/>
<dbReference type="Proteomes" id="UP000288859">
    <property type="component" value="Unassembled WGS sequence"/>
</dbReference>
<proteinExistence type="predicted"/>
<dbReference type="VEuPathDB" id="FungiDB:PV10_08224"/>
<evidence type="ECO:0000256" key="1">
    <source>
        <dbReference type="SAM" id="Phobius"/>
    </source>
</evidence>